<dbReference type="AlphaFoldDB" id="A0A0F9K9Q2"/>
<organism evidence="1">
    <name type="scientific">marine sediment metagenome</name>
    <dbReference type="NCBI Taxonomy" id="412755"/>
    <lineage>
        <taxon>unclassified sequences</taxon>
        <taxon>metagenomes</taxon>
        <taxon>ecological metagenomes</taxon>
    </lineage>
</organism>
<reference evidence="1" key="1">
    <citation type="journal article" date="2015" name="Nature">
        <title>Complex archaea that bridge the gap between prokaryotes and eukaryotes.</title>
        <authorList>
            <person name="Spang A."/>
            <person name="Saw J.H."/>
            <person name="Jorgensen S.L."/>
            <person name="Zaremba-Niedzwiedzka K."/>
            <person name="Martijn J."/>
            <person name="Lind A.E."/>
            <person name="van Eijk R."/>
            <person name="Schleper C."/>
            <person name="Guy L."/>
            <person name="Ettema T.J."/>
        </authorList>
    </citation>
    <scope>NUCLEOTIDE SEQUENCE</scope>
</reference>
<evidence type="ECO:0000313" key="1">
    <source>
        <dbReference type="EMBL" id="KKM78924.1"/>
    </source>
</evidence>
<sequence length="122" mass="13964">MYCNVETRHAKSRRARRYVNTHKHVLGFILFLLLLAGCSSTNFARITMNKYPPRSESVDIPVLSGDSDLIYERIGVVFTYGDKSLTRELINVKLKKQAKEVGADAIIFTRYGEIEPSKYFKS</sequence>
<feature type="non-terminal residue" evidence="1">
    <location>
        <position position="122"/>
    </location>
</feature>
<accession>A0A0F9K9Q2</accession>
<comment type="caution">
    <text evidence="1">The sequence shown here is derived from an EMBL/GenBank/DDBJ whole genome shotgun (WGS) entry which is preliminary data.</text>
</comment>
<proteinExistence type="predicted"/>
<dbReference type="EMBL" id="LAZR01008412">
    <property type="protein sequence ID" value="KKM78924.1"/>
    <property type="molecule type" value="Genomic_DNA"/>
</dbReference>
<protein>
    <submittedName>
        <fullName evidence="1">Uncharacterized protein</fullName>
    </submittedName>
</protein>
<name>A0A0F9K9Q2_9ZZZZ</name>
<gene>
    <name evidence="1" type="ORF">LCGC14_1355050</name>
</gene>